<dbReference type="EMBL" id="LUGG01000024">
    <property type="protein sequence ID" value="OBZ67320.1"/>
    <property type="molecule type" value="Genomic_DNA"/>
</dbReference>
<name>A0A1C7LRM5_GRIFR</name>
<dbReference type="OrthoDB" id="9876299at2759"/>
<comment type="caution">
    <text evidence="1">The sequence shown here is derived from an EMBL/GenBank/DDBJ whole genome shotgun (WGS) entry which is preliminary data.</text>
</comment>
<evidence type="ECO:0000313" key="2">
    <source>
        <dbReference type="Proteomes" id="UP000092993"/>
    </source>
</evidence>
<protein>
    <submittedName>
        <fullName evidence="1">Uncharacterized protein</fullName>
    </submittedName>
</protein>
<dbReference type="Proteomes" id="UP000092993">
    <property type="component" value="Unassembled WGS sequence"/>
</dbReference>
<keyword evidence="2" id="KW-1185">Reference proteome</keyword>
<sequence>MPSYAAIEPRGVSVWNTFGNWLLAQATSCLKAAADEVARSPAARWISLPTMLLEPDADFIPAVNVLGVVHVINAFLPLIRKGVPFLSHGDLLKHETWSLRRSRCEVRSILAPVSKQLKVIEAVGQKQCSSPPPPRTHWVLPYYRHGKQCSSGSRTSRSFWGSGSACWHRTIKMARCLCRCISIGYVRHTRRAYTLMYAASQPSRTVSSLAAISQRGCRR</sequence>
<evidence type="ECO:0000313" key="1">
    <source>
        <dbReference type="EMBL" id="OBZ67320.1"/>
    </source>
</evidence>
<proteinExistence type="predicted"/>
<gene>
    <name evidence="1" type="ORF">A0H81_12617</name>
</gene>
<reference evidence="1 2" key="1">
    <citation type="submission" date="2016-03" db="EMBL/GenBank/DDBJ databases">
        <title>Whole genome sequencing of Grifola frondosa 9006-11.</title>
        <authorList>
            <person name="Min B."/>
            <person name="Park H."/>
            <person name="Kim J.-G."/>
            <person name="Cho H."/>
            <person name="Oh Y.-L."/>
            <person name="Kong W.-S."/>
            <person name="Choi I.-G."/>
        </authorList>
    </citation>
    <scope>NUCLEOTIDE SEQUENCE [LARGE SCALE GENOMIC DNA]</scope>
    <source>
        <strain evidence="1 2">9006-11</strain>
    </source>
</reference>
<accession>A0A1C7LRM5</accession>
<dbReference type="AlphaFoldDB" id="A0A1C7LRM5"/>
<organism evidence="1 2">
    <name type="scientific">Grifola frondosa</name>
    <name type="common">Maitake</name>
    <name type="synonym">Polyporus frondosus</name>
    <dbReference type="NCBI Taxonomy" id="5627"/>
    <lineage>
        <taxon>Eukaryota</taxon>
        <taxon>Fungi</taxon>
        <taxon>Dikarya</taxon>
        <taxon>Basidiomycota</taxon>
        <taxon>Agaricomycotina</taxon>
        <taxon>Agaricomycetes</taxon>
        <taxon>Polyporales</taxon>
        <taxon>Grifolaceae</taxon>
        <taxon>Grifola</taxon>
    </lineage>
</organism>